<organism evidence="1 2">
    <name type="scientific">Dietzia maris</name>
    <dbReference type="NCBI Taxonomy" id="37915"/>
    <lineage>
        <taxon>Bacteria</taxon>
        <taxon>Bacillati</taxon>
        <taxon>Actinomycetota</taxon>
        <taxon>Actinomycetes</taxon>
        <taxon>Mycobacteriales</taxon>
        <taxon>Dietziaceae</taxon>
        <taxon>Dietzia</taxon>
    </lineage>
</organism>
<dbReference type="AlphaFoldDB" id="A0A365PAV3"/>
<evidence type="ECO:0000313" key="1">
    <source>
        <dbReference type="EMBL" id="RBA37152.1"/>
    </source>
</evidence>
<sequence length="92" mass="9781">MANSQHPTPPPLTGDDITHFRRIIAGGPGNDRQKITVEVVSLVDNGEASPPILSVHGELDMSTDQAVEIADALTAARAAYAVALKAHWESLR</sequence>
<dbReference type="EMBL" id="QNTT01000015">
    <property type="protein sequence ID" value="RBA37152.1"/>
    <property type="molecule type" value="Genomic_DNA"/>
</dbReference>
<protein>
    <submittedName>
        <fullName evidence="1">Uncharacterized protein</fullName>
    </submittedName>
</protein>
<gene>
    <name evidence="1" type="ORF">DQ226_07535</name>
</gene>
<comment type="caution">
    <text evidence="1">The sequence shown here is derived from an EMBL/GenBank/DDBJ whole genome shotgun (WGS) entry which is preliminary data.</text>
</comment>
<dbReference type="Gene3D" id="3.40.50.1820">
    <property type="entry name" value="alpha/beta hydrolase"/>
    <property type="match status" value="1"/>
</dbReference>
<accession>A0A365PAV3</accession>
<dbReference type="Proteomes" id="UP000252187">
    <property type="component" value="Unassembled WGS sequence"/>
</dbReference>
<name>A0A365PAV3_9ACTN</name>
<proteinExistence type="predicted"/>
<dbReference type="InterPro" id="IPR029058">
    <property type="entry name" value="AB_hydrolase_fold"/>
</dbReference>
<reference evidence="1 2" key="1">
    <citation type="submission" date="2018-06" db="EMBL/GenBank/DDBJ databases">
        <title>Whole genome sequencing of four bacterial strains from South Shetland trench revealing bio-synthetic gene clusters.</title>
        <authorList>
            <person name="Abdel-Mageed W.M."/>
            <person name="Lehri B."/>
            <person name="Jarmusch S.A."/>
            <person name="Miranda K."/>
            <person name="Goodfellow M."/>
            <person name="Jaspars M."/>
            <person name="Karlyshev A.V."/>
        </authorList>
    </citation>
    <scope>NUCLEOTIDE SEQUENCE [LARGE SCALE GENOMIC DNA]</scope>
    <source>
        <strain evidence="1 2">SST1</strain>
    </source>
</reference>
<evidence type="ECO:0000313" key="2">
    <source>
        <dbReference type="Proteomes" id="UP000252187"/>
    </source>
</evidence>